<reference evidence="2" key="1">
    <citation type="journal article" date="2019" name="Sci. Rep.">
        <title>Draft genome of Tanacetum cinerariifolium, the natural source of mosquito coil.</title>
        <authorList>
            <person name="Yamashiro T."/>
            <person name="Shiraishi A."/>
            <person name="Satake H."/>
            <person name="Nakayama K."/>
        </authorList>
    </citation>
    <scope>NUCLEOTIDE SEQUENCE</scope>
</reference>
<gene>
    <name evidence="2" type="ORF">Tci_539815</name>
</gene>
<sequence length="228" mass="26494">MADSAWIEALQEELHQFDRLQVWELVDKPFGKNVIKLKWLWKNKKDEDQTVICNQARLVAKGYAQEEGIDFEESFAPIARLEAVWIFVAYAAHKHVYTSYPEGFDTPYRVSGKTDSCNKQLKCDKQLNDQVVSREALLFQLVFKFDLFPFLLHSSLIRSHLSPRANFFIIIWDDAYFLQNFMLSITYFVTSSPSMMVKPVMIIFLTKTGISTKVPTWLFPSSLSLVME</sequence>
<protein>
    <submittedName>
        <fullName evidence="2">Putative ribonuclease H-like domain-containing protein</fullName>
    </submittedName>
</protein>
<proteinExistence type="predicted"/>
<dbReference type="AlphaFoldDB" id="A0A699IK04"/>
<evidence type="ECO:0000313" key="2">
    <source>
        <dbReference type="EMBL" id="GEZ67842.1"/>
    </source>
</evidence>
<comment type="caution">
    <text evidence="2">The sequence shown here is derived from an EMBL/GenBank/DDBJ whole genome shotgun (WGS) entry which is preliminary data.</text>
</comment>
<feature type="domain" description="Reverse transcriptase Ty1/copia-type" evidence="1">
    <location>
        <begin position="21"/>
        <end position="95"/>
    </location>
</feature>
<accession>A0A699IK04</accession>
<organism evidence="2">
    <name type="scientific">Tanacetum cinerariifolium</name>
    <name type="common">Dalmatian daisy</name>
    <name type="synonym">Chrysanthemum cinerariifolium</name>
    <dbReference type="NCBI Taxonomy" id="118510"/>
    <lineage>
        <taxon>Eukaryota</taxon>
        <taxon>Viridiplantae</taxon>
        <taxon>Streptophyta</taxon>
        <taxon>Embryophyta</taxon>
        <taxon>Tracheophyta</taxon>
        <taxon>Spermatophyta</taxon>
        <taxon>Magnoliopsida</taxon>
        <taxon>eudicotyledons</taxon>
        <taxon>Gunneridae</taxon>
        <taxon>Pentapetalae</taxon>
        <taxon>asterids</taxon>
        <taxon>campanulids</taxon>
        <taxon>Asterales</taxon>
        <taxon>Asteraceae</taxon>
        <taxon>Asteroideae</taxon>
        <taxon>Anthemideae</taxon>
        <taxon>Anthemidinae</taxon>
        <taxon>Tanacetum</taxon>
    </lineage>
</organism>
<dbReference type="Pfam" id="PF07727">
    <property type="entry name" value="RVT_2"/>
    <property type="match status" value="1"/>
</dbReference>
<dbReference type="InterPro" id="IPR013103">
    <property type="entry name" value="RVT_2"/>
</dbReference>
<evidence type="ECO:0000259" key="1">
    <source>
        <dbReference type="Pfam" id="PF07727"/>
    </source>
</evidence>
<name>A0A699IK04_TANCI</name>
<dbReference type="EMBL" id="BKCJ010309007">
    <property type="protein sequence ID" value="GEZ67842.1"/>
    <property type="molecule type" value="Genomic_DNA"/>
</dbReference>